<dbReference type="Proteomes" id="UP000515152">
    <property type="component" value="Chromosome 2"/>
</dbReference>
<dbReference type="InterPro" id="IPR003961">
    <property type="entry name" value="FN3_dom"/>
</dbReference>
<evidence type="ECO:0000256" key="3">
    <source>
        <dbReference type="SAM" id="SignalP"/>
    </source>
</evidence>
<feature type="chain" id="PRO_5035257199" evidence="3">
    <location>
        <begin position="20"/>
        <end position="359"/>
    </location>
</feature>
<evidence type="ECO:0000313" key="6">
    <source>
        <dbReference type="RefSeq" id="XP_031435636.2"/>
    </source>
</evidence>
<sequence>MKIIGFCIFYVASTVLCRAWQPPHNVRLSRNEAVLRWDTHASHTHTATYTVQYRIGEDGLWTDMSGCVNTLEKQCDFSVMATGLYGATLRVRAEQDNITSPWEQCNQKVKCVHTRSCAPKVDVIASPGYLSVQMDFNRSDHSLQNEYGGHLSYTLLYGREGEKMKVFCVGCGPAVRVEPLPVGERVCVQVQYRLYSKPHGTPSDPECRLIPQSERGRELSMVAMLAAVFSVLVGLSVGCYCFISRYHTHIKDFMRPVTLPEHFTEFFPGPFVQQTPANPSPEWQSHDVISGMEEKLGEEEEDGERTNGSTGLDWCQRTSGSGLDWCQTLVDEEERREGEGEGGYRDYEGSGFNSDTPLI</sequence>
<dbReference type="OrthoDB" id="9932619at2759"/>
<keyword evidence="2" id="KW-0812">Transmembrane</keyword>
<accession>A0A6P8GEQ8</accession>
<name>A0A6P8GEQ8_CLUHA</name>
<evidence type="ECO:0000313" key="5">
    <source>
        <dbReference type="Proteomes" id="UP000515152"/>
    </source>
</evidence>
<dbReference type="Pfam" id="PF01108">
    <property type="entry name" value="Tissue_fac"/>
    <property type="match status" value="1"/>
</dbReference>
<feature type="region of interest" description="Disordered" evidence="1">
    <location>
        <begin position="330"/>
        <end position="359"/>
    </location>
</feature>
<feature type="compositionally biased region" description="Polar residues" evidence="1">
    <location>
        <begin position="306"/>
        <end position="315"/>
    </location>
</feature>
<keyword evidence="2" id="KW-0472">Membrane</keyword>
<gene>
    <name evidence="6" type="primary">LOC116223394</name>
</gene>
<feature type="domain" description="Fibronectin type-III" evidence="4">
    <location>
        <begin position="10"/>
        <end position="102"/>
    </location>
</feature>
<dbReference type="GO" id="GO:0004896">
    <property type="term" value="F:cytokine receptor activity"/>
    <property type="evidence" value="ECO:0007669"/>
    <property type="project" value="TreeGrafter"/>
</dbReference>
<feature type="transmembrane region" description="Helical" evidence="2">
    <location>
        <begin position="219"/>
        <end position="243"/>
    </location>
</feature>
<keyword evidence="2" id="KW-1133">Transmembrane helix</keyword>
<feature type="region of interest" description="Disordered" evidence="1">
    <location>
        <begin position="294"/>
        <end position="315"/>
    </location>
</feature>
<organism evidence="5 6">
    <name type="scientific">Clupea harengus</name>
    <name type="common">Atlantic herring</name>
    <dbReference type="NCBI Taxonomy" id="7950"/>
    <lineage>
        <taxon>Eukaryota</taxon>
        <taxon>Metazoa</taxon>
        <taxon>Chordata</taxon>
        <taxon>Craniata</taxon>
        <taxon>Vertebrata</taxon>
        <taxon>Euteleostomi</taxon>
        <taxon>Actinopterygii</taxon>
        <taxon>Neopterygii</taxon>
        <taxon>Teleostei</taxon>
        <taxon>Clupei</taxon>
        <taxon>Clupeiformes</taxon>
        <taxon>Clupeoidei</taxon>
        <taxon>Clupeidae</taxon>
        <taxon>Clupea</taxon>
    </lineage>
</organism>
<reference evidence="6" key="1">
    <citation type="submission" date="2025-08" db="UniProtKB">
        <authorList>
            <consortium name="RefSeq"/>
        </authorList>
    </citation>
    <scope>IDENTIFICATION</scope>
</reference>
<dbReference type="RefSeq" id="XP_031435636.2">
    <property type="nucleotide sequence ID" value="XM_031579776.2"/>
</dbReference>
<evidence type="ECO:0000256" key="1">
    <source>
        <dbReference type="SAM" id="MobiDB-lite"/>
    </source>
</evidence>
<dbReference type="PANTHER" id="PTHR20859">
    <property type="entry name" value="INTERFERON/INTERLEUKIN RECEPTOR"/>
    <property type="match status" value="1"/>
</dbReference>
<dbReference type="InterPro" id="IPR050650">
    <property type="entry name" value="Type-II_Cytokine-TF_Rcpt"/>
</dbReference>
<feature type="signal peptide" evidence="3">
    <location>
        <begin position="1"/>
        <end position="19"/>
    </location>
</feature>
<dbReference type="KEGG" id="char:116223394"/>
<feature type="compositionally biased region" description="Basic and acidic residues" evidence="1">
    <location>
        <begin position="333"/>
        <end position="348"/>
    </location>
</feature>
<dbReference type="GeneID" id="116223394"/>
<dbReference type="PANTHER" id="PTHR20859:SF46">
    <property type="entry name" value="INTERFERON GAMMA RECEPTOR 2"/>
    <property type="match status" value="1"/>
</dbReference>
<protein>
    <submittedName>
        <fullName evidence="6">Uncharacterized protein LOC116223394 isoform X1</fullName>
    </submittedName>
</protein>
<proteinExistence type="predicted"/>
<evidence type="ECO:0000259" key="4">
    <source>
        <dbReference type="Pfam" id="PF01108"/>
    </source>
</evidence>
<keyword evidence="3" id="KW-0732">Signal</keyword>
<dbReference type="GO" id="GO:0005886">
    <property type="term" value="C:plasma membrane"/>
    <property type="evidence" value="ECO:0007669"/>
    <property type="project" value="TreeGrafter"/>
</dbReference>
<dbReference type="AlphaFoldDB" id="A0A6P8GEQ8"/>
<keyword evidence="5" id="KW-1185">Reference proteome</keyword>
<evidence type="ECO:0000256" key="2">
    <source>
        <dbReference type="SAM" id="Phobius"/>
    </source>
</evidence>